<protein>
    <submittedName>
        <fullName evidence="4">Uncharacterized protein DUF1016</fullName>
    </submittedName>
</protein>
<feature type="domain" description="YhcG PDDEXK nuclease" evidence="2">
    <location>
        <begin position="213"/>
        <end position="253"/>
    </location>
</feature>
<dbReference type="Proteomes" id="UP000252884">
    <property type="component" value="Unassembled WGS sequence"/>
</dbReference>
<reference evidence="4 5" key="1">
    <citation type="submission" date="2018-07" db="EMBL/GenBank/DDBJ databases">
        <title>Genomic Encyclopedia of Type Strains, Phase IV (KMG-IV): sequencing the most valuable type-strain genomes for metagenomic binning, comparative biology and taxonomic classification.</title>
        <authorList>
            <person name="Goeker M."/>
        </authorList>
    </citation>
    <scope>NUCLEOTIDE SEQUENCE [LARGE SCALE GENOMIC DNA]</scope>
    <source>
        <strain evidence="4 5">DSM 21634</strain>
    </source>
</reference>
<feature type="domain" description="YhcG N-terminal" evidence="3">
    <location>
        <begin position="37"/>
        <end position="186"/>
    </location>
</feature>
<evidence type="ECO:0000259" key="3">
    <source>
        <dbReference type="Pfam" id="PF17761"/>
    </source>
</evidence>
<dbReference type="AlphaFoldDB" id="A0A368XWB1"/>
<name>A0A368XWB1_9BURK</name>
<proteinExistence type="predicted"/>
<gene>
    <name evidence="4" type="ORF">DES41_104569</name>
</gene>
<comment type="caution">
    <text evidence="4">The sequence shown here is derived from an EMBL/GenBank/DDBJ whole genome shotgun (WGS) entry which is preliminary data.</text>
</comment>
<evidence type="ECO:0000313" key="5">
    <source>
        <dbReference type="Proteomes" id="UP000252884"/>
    </source>
</evidence>
<evidence type="ECO:0000259" key="2">
    <source>
        <dbReference type="Pfam" id="PF06250"/>
    </source>
</evidence>
<dbReference type="InterPro" id="IPR053148">
    <property type="entry name" value="PD-DEXK-like_domain"/>
</dbReference>
<sequence>MSDTKKTKAHPSADGPVGDALPSAVGRMQDYDGIHHDIVALLESARRSAARSVNSLIAASYWAVGQRIVEFEQGGKDRAAYGDALIQRLSTDLSARFGCGFIRQNLQQMRMFYQAWPMNQIRQTLSAISGGQAPLAQAFPLPWSAYVRLLSLKSPGARNFYETEALRCGWSVRQLDRQINSQFYERIALSRNKAAMLRNAEHAESGDAITPEQALKDPFVLEFLNLKDEYSESDLEETLIEHLADFLLELGDDLPLSAASAACGWTTSGSGSTCCSFIAS</sequence>
<organism evidence="4 5">
    <name type="scientific">Pseudorhodoferax soli</name>
    <dbReference type="NCBI Taxonomy" id="545864"/>
    <lineage>
        <taxon>Bacteria</taxon>
        <taxon>Pseudomonadati</taxon>
        <taxon>Pseudomonadota</taxon>
        <taxon>Betaproteobacteria</taxon>
        <taxon>Burkholderiales</taxon>
        <taxon>Comamonadaceae</taxon>
    </lineage>
</organism>
<accession>A0A368XWB1</accession>
<evidence type="ECO:0000256" key="1">
    <source>
        <dbReference type="SAM" id="MobiDB-lite"/>
    </source>
</evidence>
<dbReference type="Pfam" id="PF06250">
    <property type="entry name" value="YhcG_C"/>
    <property type="match status" value="1"/>
</dbReference>
<dbReference type="Pfam" id="PF17761">
    <property type="entry name" value="DUF1016_N"/>
    <property type="match status" value="1"/>
</dbReference>
<dbReference type="EMBL" id="QPJK01000004">
    <property type="protein sequence ID" value="RCW71749.1"/>
    <property type="molecule type" value="Genomic_DNA"/>
</dbReference>
<evidence type="ECO:0000313" key="4">
    <source>
        <dbReference type="EMBL" id="RCW71749.1"/>
    </source>
</evidence>
<dbReference type="PANTHER" id="PTHR30547">
    <property type="entry name" value="UNCHARACTERIZED PROTEIN YHCG-RELATED"/>
    <property type="match status" value="1"/>
</dbReference>
<feature type="region of interest" description="Disordered" evidence="1">
    <location>
        <begin position="1"/>
        <end position="21"/>
    </location>
</feature>
<dbReference type="InterPro" id="IPR009362">
    <property type="entry name" value="YhcG_C"/>
</dbReference>
<keyword evidence="5" id="KW-1185">Reference proteome</keyword>
<dbReference type="PANTHER" id="PTHR30547:SF5">
    <property type="entry name" value="NUCLEASE YHCG-RELATED"/>
    <property type="match status" value="1"/>
</dbReference>
<dbReference type="InterPro" id="IPR041527">
    <property type="entry name" value="YhcG_N"/>
</dbReference>